<protein>
    <submittedName>
        <fullName evidence="1">Uncharacterized protein</fullName>
    </submittedName>
</protein>
<dbReference type="EMBL" id="JAHRIN010059033">
    <property type="protein sequence ID" value="MEQ2211627.1"/>
    <property type="molecule type" value="Genomic_DNA"/>
</dbReference>
<comment type="caution">
    <text evidence="1">The sequence shown here is derived from an EMBL/GenBank/DDBJ whole genome shotgun (WGS) entry which is preliminary data.</text>
</comment>
<name>A0ABV0RWB4_9TELE</name>
<evidence type="ECO:0000313" key="2">
    <source>
        <dbReference type="Proteomes" id="UP001434883"/>
    </source>
</evidence>
<evidence type="ECO:0000313" key="1">
    <source>
        <dbReference type="EMBL" id="MEQ2211627.1"/>
    </source>
</evidence>
<accession>A0ABV0RWB4</accession>
<organism evidence="1 2">
    <name type="scientific">Xenoophorus captivus</name>
    <dbReference type="NCBI Taxonomy" id="1517983"/>
    <lineage>
        <taxon>Eukaryota</taxon>
        <taxon>Metazoa</taxon>
        <taxon>Chordata</taxon>
        <taxon>Craniata</taxon>
        <taxon>Vertebrata</taxon>
        <taxon>Euteleostomi</taxon>
        <taxon>Actinopterygii</taxon>
        <taxon>Neopterygii</taxon>
        <taxon>Teleostei</taxon>
        <taxon>Neoteleostei</taxon>
        <taxon>Acanthomorphata</taxon>
        <taxon>Ovalentaria</taxon>
        <taxon>Atherinomorphae</taxon>
        <taxon>Cyprinodontiformes</taxon>
        <taxon>Goodeidae</taxon>
        <taxon>Xenoophorus</taxon>
    </lineage>
</organism>
<reference evidence="1 2" key="1">
    <citation type="submission" date="2021-06" db="EMBL/GenBank/DDBJ databases">
        <authorList>
            <person name="Palmer J.M."/>
        </authorList>
    </citation>
    <scope>NUCLEOTIDE SEQUENCE [LARGE SCALE GENOMIC DNA]</scope>
    <source>
        <strain evidence="1 2">XC_2019</strain>
        <tissue evidence="1">Muscle</tissue>
    </source>
</reference>
<gene>
    <name evidence="1" type="ORF">XENOCAPTIV_009757</name>
</gene>
<keyword evidence="2" id="KW-1185">Reference proteome</keyword>
<dbReference type="Proteomes" id="UP001434883">
    <property type="component" value="Unassembled WGS sequence"/>
</dbReference>
<proteinExistence type="predicted"/>
<sequence length="110" mass="11975">MQLRSEFLGKALGKIGFLCGYFHVCTSVRDPTILIQKAGVASILVAVNVSEPCWCFVVQVCVFVCLSNLKMAAIFRDSTARNITAGSGKVQNYRVFVFTLLSSGVFLISC</sequence>